<gene>
    <name evidence="1" type="ORF">PODLI_1B022275</name>
</gene>
<dbReference type="Proteomes" id="UP001178461">
    <property type="component" value="Chromosome 5"/>
</dbReference>
<accession>A0AA35P8E9</accession>
<keyword evidence="2" id="KW-1185">Reference proteome</keyword>
<dbReference type="EMBL" id="OX395130">
    <property type="protein sequence ID" value="CAI5775973.1"/>
    <property type="molecule type" value="Genomic_DNA"/>
</dbReference>
<name>A0AA35P8E9_9SAUR</name>
<reference evidence="1" key="1">
    <citation type="submission" date="2022-12" db="EMBL/GenBank/DDBJ databases">
        <authorList>
            <person name="Alioto T."/>
            <person name="Alioto T."/>
            <person name="Gomez Garrido J."/>
        </authorList>
    </citation>
    <scope>NUCLEOTIDE SEQUENCE</scope>
</reference>
<evidence type="ECO:0000313" key="2">
    <source>
        <dbReference type="Proteomes" id="UP001178461"/>
    </source>
</evidence>
<evidence type="ECO:0000313" key="1">
    <source>
        <dbReference type="EMBL" id="CAI5775973.1"/>
    </source>
</evidence>
<protein>
    <submittedName>
        <fullName evidence="1">Uncharacterized protein</fullName>
    </submittedName>
</protein>
<proteinExistence type="predicted"/>
<dbReference type="AlphaFoldDB" id="A0AA35P8E9"/>
<sequence>MLGGKLRGRRGSIRVGLLSCVSFLVPPLGGWQKQDQLCKLHNNVLLCILYYSANRFMALLGGEAGVVWCFSFQKGRIYTAPDRRDRSDISGVFSRNYCSFLPRCPKLQCYIMETVLENAYSNNMQTKTKVLPK</sequence>
<organism evidence="1 2">
    <name type="scientific">Podarcis lilfordi</name>
    <name type="common">Lilford's wall lizard</name>
    <dbReference type="NCBI Taxonomy" id="74358"/>
    <lineage>
        <taxon>Eukaryota</taxon>
        <taxon>Metazoa</taxon>
        <taxon>Chordata</taxon>
        <taxon>Craniata</taxon>
        <taxon>Vertebrata</taxon>
        <taxon>Euteleostomi</taxon>
        <taxon>Lepidosauria</taxon>
        <taxon>Squamata</taxon>
        <taxon>Bifurcata</taxon>
        <taxon>Unidentata</taxon>
        <taxon>Episquamata</taxon>
        <taxon>Laterata</taxon>
        <taxon>Lacertibaenia</taxon>
        <taxon>Lacertidae</taxon>
        <taxon>Podarcis</taxon>
    </lineage>
</organism>